<dbReference type="EMBL" id="BAABME010005856">
    <property type="protein sequence ID" value="GAA0166791.1"/>
    <property type="molecule type" value="Genomic_DNA"/>
</dbReference>
<keyword evidence="4" id="KW-1185">Reference proteome</keyword>
<evidence type="ECO:0000313" key="3">
    <source>
        <dbReference type="EMBL" id="GAA0166791.1"/>
    </source>
</evidence>
<proteinExistence type="predicted"/>
<dbReference type="PROSITE" id="PS50966">
    <property type="entry name" value="ZF_SWIM"/>
    <property type="match status" value="1"/>
</dbReference>
<keyword evidence="1" id="KW-0862">Zinc</keyword>
<dbReference type="Proteomes" id="UP001454036">
    <property type="component" value="Unassembled WGS sequence"/>
</dbReference>
<accession>A0AAV3QUV6</accession>
<keyword evidence="1" id="KW-0863">Zinc-finger</keyword>
<reference evidence="3 4" key="1">
    <citation type="submission" date="2024-01" db="EMBL/GenBank/DDBJ databases">
        <title>The complete chloroplast genome sequence of Lithospermum erythrorhizon: insights into the phylogenetic relationship among Boraginaceae species and the maternal lineages of purple gromwells.</title>
        <authorList>
            <person name="Okada T."/>
            <person name="Watanabe K."/>
        </authorList>
    </citation>
    <scope>NUCLEOTIDE SEQUENCE [LARGE SCALE GENOMIC DNA]</scope>
</reference>
<gene>
    <name evidence="3" type="ORF">LIER_21868</name>
</gene>
<sequence>MISMCDRASNEPYFERKMQQLRNVTVEGYETLRNIDPRKWKRYAFRPRTNCLELVNNWAEAFHIFIIKARDQPIITMLNTIYHTIMTRIVEEREKKLKCKGSVGSRIDKVLEKREETLYDFIVKASGSPRYEVTSTHHSFLVDIEKKECSCVLWQLGDTPCMHAVCV</sequence>
<evidence type="ECO:0000313" key="4">
    <source>
        <dbReference type="Proteomes" id="UP001454036"/>
    </source>
</evidence>
<comment type="caution">
    <text evidence="3">The sequence shown here is derived from an EMBL/GenBank/DDBJ whole genome shotgun (WGS) entry which is preliminary data.</text>
</comment>
<name>A0AAV3QUV6_LITER</name>
<protein>
    <recommendedName>
        <fullName evidence="2">SWIM-type domain-containing protein</fullName>
    </recommendedName>
</protein>
<dbReference type="PANTHER" id="PTHR31973:SF187">
    <property type="entry name" value="MUTATOR TRANSPOSASE MUDRA PROTEIN"/>
    <property type="match status" value="1"/>
</dbReference>
<dbReference type="GO" id="GO:0008270">
    <property type="term" value="F:zinc ion binding"/>
    <property type="evidence" value="ECO:0007669"/>
    <property type="project" value="UniProtKB-KW"/>
</dbReference>
<organism evidence="3 4">
    <name type="scientific">Lithospermum erythrorhizon</name>
    <name type="common">Purple gromwell</name>
    <name type="synonym">Lithospermum officinale var. erythrorhizon</name>
    <dbReference type="NCBI Taxonomy" id="34254"/>
    <lineage>
        <taxon>Eukaryota</taxon>
        <taxon>Viridiplantae</taxon>
        <taxon>Streptophyta</taxon>
        <taxon>Embryophyta</taxon>
        <taxon>Tracheophyta</taxon>
        <taxon>Spermatophyta</taxon>
        <taxon>Magnoliopsida</taxon>
        <taxon>eudicotyledons</taxon>
        <taxon>Gunneridae</taxon>
        <taxon>Pentapetalae</taxon>
        <taxon>asterids</taxon>
        <taxon>lamiids</taxon>
        <taxon>Boraginales</taxon>
        <taxon>Boraginaceae</taxon>
        <taxon>Boraginoideae</taxon>
        <taxon>Lithospermeae</taxon>
        <taxon>Lithospermum</taxon>
    </lineage>
</organism>
<evidence type="ECO:0000259" key="2">
    <source>
        <dbReference type="PROSITE" id="PS50966"/>
    </source>
</evidence>
<feature type="domain" description="SWIM-type" evidence="2">
    <location>
        <begin position="140"/>
        <end position="167"/>
    </location>
</feature>
<dbReference type="InterPro" id="IPR007527">
    <property type="entry name" value="Znf_SWIM"/>
</dbReference>
<dbReference type="PANTHER" id="PTHR31973">
    <property type="entry name" value="POLYPROTEIN, PUTATIVE-RELATED"/>
    <property type="match status" value="1"/>
</dbReference>
<keyword evidence="1" id="KW-0479">Metal-binding</keyword>
<dbReference type="AlphaFoldDB" id="A0AAV3QUV6"/>
<evidence type="ECO:0000256" key="1">
    <source>
        <dbReference type="PROSITE-ProRule" id="PRU00325"/>
    </source>
</evidence>